<dbReference type="AlphaFoldDB" id="A0AAQ3RWR5"/>
<gene>
    <name evidence="2" type="ORF">V8G54_020487</name>
</gene>
<name>A0AAQ3RWR5_VIGMU</name>
<evidence type="ECO:0000313" key="3">
    <source>
        <dbReference type="Proteomes" id="UP001374535"/>
    </source>
</evidence>
<proteinExistence type="predicted"/>
<keyword evidence="3" id="KW-1185">Reference proteome</keyword>
<evidence type="ECO:0000313" key="2">
    <source>
        <dbReference type="EMBL" id="WVZ07141.1"/>
    </source>
</evidence>
<reference evidence="2 3" key="1">
    <citation type="journal article" date="2023" name="Life. Sci Alliance">
        <title>Evolutionary insights into 3D genome organization and epigenetic landscape of Vigna mungo.</title>
        <authorList>
            <person name="Junaid A."/>
            <person name="Singh B."/>
            <person name="Bhatia S."/>
        </authorList>
    </citation>
    <scope>NUCLEOTIDE SEQUENCE [LARGE SCALE GENOMIC DNA]</scope>
    <source>
        <strain evidence="2">Urdbean</strain>
    </source>
</reference>
<sequence>MKKEHVVVCDGYLMEELVSEESNHGWRWRCVMFVEVVLGGRSRGVENLAVVMRFFSLNQRILHPHPAKFHTLVRPLPSRGPVSHKENKDSTIATQRTETKNEKFEKLGLVGQFENWAYGPDKAGLRGPKLGLGASVETRLVGQYGNWALRASQCGNWALGPVWKLGFGASVETGLGGPGEIGLWASVETGLRGQASWAYGPVWKLGLWANVETRLRGPGETGLEGQCETGLMRPGETGLGGQGKAGLGGPGETGLWASVKTGLRGPGKTRFGGQCEIGLMRPGEIGLGGRREAGLCEF</sequence>
<dbReference type="Proteomes" id="UP001374535">
    <property type="component" value="Chromosome 6"/>
</dbReference>
<accession>A0AAQ3RWR5</accession>
<organism evidence="2 3">
    <name type="scientific">Vigna mungo</name>
    <name type="common">Black gram</name>
    <name type="synonym">Phaseolus mungo</name>
    <dbReference type="NCBI Taxonomy" id="3915"/>
    <lineage>
        <taxon>Eukaryota</taxon>
        <taxon>Viridiplantae</taxon>
        <taxon>Streptophyta</taxon>
        <taxon>Embryophyta</taxon>
        <taxon>Tracheophyta</taxon>
        <taxon>Spermatophyta</taxon>
        <taxon>Magnoliopsida</taxon>
        <taxon>eudicotyledons</taxon>
        <taxon>Gunneridae</taxon>
        <taxon>Pentapetalae</taxon>
        <taxon>rosids</taxon>
        <taxon>fabids</taxon>
        <taxon>Fabales</taxon>
        <taxon>Fabaceae</taxon>
        <taxon>Papilionoideae</taxon>
        <taxon>50 kb inversion clade</taxon>
        <taxon>NPAAA clade</taxon>
        <taxon>indigoferoid/millettioid clade</taxon>
        <taxon>Phaseoleae</taxon>
        <taxon>Vigna</taxon>
    </lineage>
</organism>
<evidence type="ECO:0000256" key="1">
    <source>
        <dbReference type="SAM" id="MobiDB-lite"/>
    </source>
</evidence>
<protein>
    <submittedName>
        <fullName evidence="2">Uncharacterized protein</fullName>
    </submittedName>
</protein>
<dbReference type="EMBL" id="CP144695">
    <property type="protein sequence ID" value="WVZ07141.1"/>
    <property type="molecule type" value="Genomic_DNA"/>
</dbReference>
<feature type="region of interest" description="Disordered" evidence="1">
    <location>
        <begin position="73"/>
        <end position="97"/>
    </location>
</feature>